<evidence type="ECO:0000313" key="2">
    <source>
        <dbReference type="EMBL" id="MCX4238798.1"/>
    </source>
</evidence>
<keyword evidence="3" id="KW-1185">Reference proteome</keyword>
<dbReference type="EMBL" id="JAIFZO010000002">
    <property type="protein sequence ID" value="MCX4238798.1"/>
    <property type="molecule type" value="Genomic_DNA"/>
</dbReference>
<dbReference type="InterPro" id="IPR009081">
    <property type="entry name" value="PP-bd_ACP"/>
</dbReference>
<name>A0ABT3VKF7_9ACTN</name>
<organism evidence="2 3">
    <name type="scientific">Streptomyces ortus</name>
    <dbReference type="NCBI Taxonomy" id="2867268"/>
    <lineage>
        <taxon>Bacteria</taxon>
        <taxon>Bacillati</taxon>
        <taxon>Actinomycetota</taxon>
        <taxon>Actinomycetes</taxon>
        <taxon>Kitasatosporales</taxon>
        <taxon>Streptomycetaceae</taxon>
        <taxon>Streptomyces</taxon>
    </lineage>
</organism>
<evidence type="ECO:0000259" key="1">
    <source>
        <dbReference type="PROSITE" id="PS50075"/>
    </source>
</evidence>
<accession>A0ABT3VKF7</accession>
<dbReference type="PROSITE" id="PS50075">
    <property type="entry name" value="CARRIER"/>
    <property type="match status" value="1"/>
</dbReference>
<reference evidence="2" key="1">
    <citation type="journal article" date="2022" name="bioRxiv">
        <title>Discovery and biosynthetic assessment of Streptomyces ortus sp nov. isolated from a deep-sea sponge.</title>
        <authorList>
            <person name="Williams S.E."/>
        </authorList>
    </citation>
    <scope>NUCLEOTIDE SEQUENCE</scope>
    <source>
        <strain evidence="2">A15ISP2-DRY2</strain>
    </source>
</reference>
<dbReference type="RefSeq" id="WP_267031060.1">
    <property type="nucleotide sequence ID" value="NZ_JAIFZO010000002.1"/>
</dbReference>
<gene>
    <name evidence="2" type="ORF">K3769_39720</name>
</gene>
<feature type="domain" description="Carrier" evidence="1">
    <location>
        <begin position="6"/>
        <end position="81"/>
    </location>
</feature>
<comment type="caution">
    <text evidence="2">The sequence shown here is derived from an EMBL/GenBank/DDBJ whole genome shotgun (WGS) entry which is preliminary data.</text>
</comment>
<protein>
    <submittedName>
        <fullName evidence="2">Acyl carrier protein</fullName>
    </submittedName>
</protein>
<dbReference type="SUPFAM" id="SSF47336">
    <property type="entry name" value="ACP-like"/>
    <property type="match status" value="1"/>
</dbReference>
<evidence type="ECO:0000313" key="3">
    <source>
        <dbReference type="Proteomes" id="UP001165590"/>
    </source>
</evidence>
<dbReference type="Pfam" id="PF00550">
    <property type="entry name" value="PP-binding"/>
    <property type="match status" value="1"/>
</dbReference>
<sequence>MSTIDEATRKHVKSIVCDILEVEPDEVTETSLLAEEHDADSLRSIEILASIEVSLQVSIEQSQMKRMINLEGIYEVLEEAKAKAKAEAK</sequence>
<dbReference type="Gene3D" id="1.10.1200.10">
    <property type="entry name" value="ACP-like"/>
    <property type="match status" value="1"/>
</dbReference>
<dbReference type="Proteomes" id="UP001165590">
    <property type="component" value="Unassembled WGS sequence"/>
</dbReference>
<proteinExistence type="predicted"/>
<dbReference type="InterPro" id="IPR036736">
    <property type="entry name" value="ACP-like_sf"/>
</dbReference>